<dbReference type="AlphaFoldDB" id="A0A928Z2S3"/>
<keyword evidence="3" id="KW-1185">Reference proteome</keyword>
<dbReference type="GO" id="GO:0071949">
    <property type="term" value="F:FAD binding"/>
    <property type="evidence" value="ECO:0007669"/>
    <property type="project" value="InterPro"/>
</dbReference>
<dbReference type="InterPro" id="IPR002938">
    <property type="entry name" value="FAD-bd"/>
</dbReference>
<comment type="caution">
    <text evidence="2">The sequence shown here is derived from an EMBL/GenBank/DDBJ whole genome shotgun (WGS) entry which is preliminary data.</text>
</comment>
<evidence type="ECO:0000313" key="2">
    <source>
        <dbReference type="EMBL" id="MBE9028443.1"/>
    </source>
</evidence>
<dbReference type="NCBIfam" id="TIGR02032">
    <property type="entry name" value="GG-red-SF"/>
    <property type="match status" value="1"/>
</dbReference>
<organism evidence="2 3">
    <name type="scientific">Romeriopsis navalis LEGE 11480</name>
    <dbReference type="NCBI Taxonomy" id="2777977"/>
    <lineage>
        <taxon>Bacteria</taxon>
        <taxon>Bacillati</taxon>
        <taxon>Cyanobacteriota</taxon>
        <taxon>Cyanophyceae</taxon>
        <taxon>Leptolyngbyales</taxon>
        <taxon>Leptolyngbyaceae</taxon>
        <taxon>Romeriopsis</taxon>
        <taxon>Romeriopsis navalis</taxon>
    </lineage>
</organism>
<dbReference type="InterPro" id="IPR011777">
    <property type="entry name" value="Geranylgeranyl_Rdtase_fam"/>
</dbReference>
<accession>A0A928Z2S3</accession>
<name>A0A928Z2S3_9CYAN</name>
<dbReference type="SUPFAM" id="SSF51905">
    <property type="entry name" value="FAD/NAD(P)-binding domain"/>
    <property type="match status" value="1"/>
</dbReference>
<evidence type="ECO:0000259" key="1">
    <source>
        <dbReference type="Pfam" id="PF01494"/>
    </source>
</evidence>
<feature type="domain" description="FAD-binding" evidence="1">
    <location>
        <begin position="15"/>
        <end position="322"/>
    </location>
</feature>
<dbReference type="Gene3D" id="3.50.50.60">
    <property type="entry name" value="FAD/NAD(P)-binding domain"/>
    <property type="match status" value="1"/>
</dbReference>
<dbReference type="RefSeq" id="WP_264323265.1">
    <property type="nucleotide sequence ID" value="NZ_JADEXQ010000003.1"/>
</dbReference>
<dbReference type="InterPro" id="IPR036188">
    <property type="entry name" value="FAD/NAD-bd_sf"/>
</dbReference>
<dbReference type="PRINTS" id="PR00420">
    <property type="entry name" value="RNGMNOXGNASE"/>
</dbReference>
<reference evidence="2" key="1">
    <citation type="submission" date="2020-10" db="EMBL/GenBank/DDBJ databases">
        <authorList>
            <person name="Castelo-Branco R."/>
            <person name="Eusebio N."/>
            <person name="Adriana R."/>
            <person name="Vieira A."/>
            <person name="Brugerolle De Fraissinette N."/>
            <person name="Rezende De Castro R."/>
            <person name="Schneider M.P."/>
            <person name="Vasconcelos V."/>
            <person name="Leao P.N."/>
        </authorList>
    </citation>
    <scope>NUCLEOTIDE SEQUENCE</scope>
    <source>
        <strain evidence="2">LEGE 11480</strain>
    </source>
</reference>
<dbReference type="PANTHER" id="PTHR42685:SF22">
    <property type="entry name" value="CONDITIONED MEDIUM FACTOR RECEPTOR 1"/>
    <property type="match status" value="1"/>
</dbReference>
<protein>
    <submittedName>
        <fullName evidence="2">Geranylgeranyl reductase family protein</fullName>
    </submittedName>
</protein>
<dbReference type="Proteomes" id="UP000625316">
    <property type="component" value="Unassembled WGS sequence"/>
</dbReference>
<dbReference type="Pfam" id="PF01494">
    <property type="entry name" value="FAD_binding_3"/>
    <property type="match status" value="1"/>
</dbReference>
<evidence type="ECO:0000313" key="3">
    <source>
        <dbReference type="Proteomes" id="UP000625316"/>
    </source>
</evidence>
<gene>
    <name evidence="2" type="ORF">IQ266_01570</name>
</gene>
<dbReference type="PANTHER" id="PTHR42685">
    <property type="entry name" value="GERANYLGERANYL DIPHOSPHATE REDUCTASE"/>
    <property type="match status" value="1"/>
</dbReference>
<dbReference type="GO" id="GO:0016628">
    <property type="term" value="F:oxidoreductase activity, acting on the CH-CH group of donors, NAD or NADP as acceptor"/>
    <property type="evidence" value="ECO:0007669"/>
    <property type="project" value="InterPro"/>
</dbReference>
<dbReference type="InterPro" id="IPR050407">
    <property type="entry name" value="Geranylgeranyl_reductase"/>
</dbReference>
<sequence length="420" mass="45956">MTNPASTPTASVAQYDVIVCGSGPSGAMAAATAAKAGLKVALLEKQFLPRHKTCGGGMPMVMQDYLWDMSPDAFVESNVSYMRHTWNFDEDSYLGEINPAGSSHKLELWMVQRPIFDNALAERAARAGAELRDGLAVRSLDIAEDGITVNAQEVKTGANWTAKARYVIGADGANGVVVKSTKLRKERSIAVALEVELPHEWGNGHESLKPEIAHLEYGAVKRGYGWIFPKADHLNIGAGLFRPDKKDARKDKTVRAELQAAIFAYMDKMELKYDPDNLQFHGHPLPTWSGKEPLQEGRILLVGDAAGLINPLFGDGLLHAVKSGKIAGEAIAQDAATEYTQRIHAEFATDFDAALQLSRIFYNFTGICFKYGVKYDKGTRYATELLAGQLRFDEMQQRAINRLKRSAGAKFAPALKLLNG</sequence>
<proteinExistence type="predicted"/>
<dbReference type="EMBL" id="JADEXQ010000003">
    <property type="protein sequence ID" value="MBE9028443.1"/>
    <property type="molecule type" value="Genomic_DNA"/>
</dbReference>